<sequence>MTGDQINIGGVSGSVFAAGRGSRAQGTVSNGPPPDLEVVRAELIRLVEELRGAGRPEALRHAENLQEAVADEAPQAVERSWTKLRAALGSLAVSANLAQIGQFVQAFVA</sequence>
<evidence type="ECO:0000313" key="2">
    <source>
        <dbReference type="Proteomes" id="UP001231924"/>
    </source>
</evidence>
<comment type="caution">
    <text evidence="1">The sequence shown here is derived from an EMBL/GenBank/DDBJ whole genome shotgun (WGS) entry which is preliminary data.</text>
</comment>
<dbReference type="Proteomes" id="UP001231924">
    <property type="component" value="Unassembled WGS sequence"/>
</dbReference>
<gene>
    <name evidence="1" type="ORF">QRT03_23860</name>
</gene>
<accession>A0ABT7MED9</accession>
<reference evidence="1 2" key="1">
    <citation type="submission" date="2023-06" db="EMBL/GenBank/DDBJ databases">
        <title>Actinomycetospora Odt1-22.</title>
        <authorList>
            <person name="Supong K."/>
        </authorList>
    </citation>
    <scope>NUCLEOTIDE SEQUENCE [LARGE SCALE GENOMIC DNA]</scope>
    <source>
        <strain evidence="1 2">Odt1-22</strain>
    </source>
</reference>
<organism evidence="1 2">
    <name type="scientific">Actinomycetospora termitidis</name>
    <dbReference type="NCBI Taxonomy" id="3053470"/>
    <lineage>
        <taxon>Bacteria</taxon>
        <taxon>Bacillati</taxon>
        <taxon>Actinomycetota</taxon>
        <taxon>Actinomycetes</taxon>
        <taxon>Pseudonocardiales</taxon>
        <taxon>Pseudonocardiaceae</taxon>
        <taxon>Actinomycetospora</taxon>
    </lineage>
</organism>
<name>A0ABT7MED9_9PSEU</name>
<evidence type="ECO:0000313" key="1">
    <source>
        <dbReference type="EMBL" id="MDL5159024.1"/>
    </source>
</evidence>
<keyword evidence="2" id="KW-1185">Reference proteome</keyword>
<proteinExistence type="predicted"/>
<protein>
    <submittedName>
        <fullName evidence="1">Uncharacterized protein</fullName>
    </submittedName>
</protein>
<dbReference type="EMBL" id="JASVWF010000006">
    <property type="protein sequence ID" value="MDL5159024.1"/>
    <property type="molecule type" value="Genomic_DNA"/>
</dbReference>
<dbReference type="RefSeq" id="WP_286055591.1">
    <property type="nucleotide sequence ID" value="NZ_JASVWF010000006.1"/>
</dbReference>